<dbReference type="OrthoDB" id="9781411at2"/>
<feature type="transmembrane region" description="Helical" evidence="10">
    <location>
        <begin position="340"/>
        <end position="363"/>
    </location>
</feature>
<dbReference type="AlphaFoldDB" id="A0A964T530"/>
<keyword evidence="6" id="KW-0630">Potassium</keyword>
<evidence type="ECO:0000256" key="5">
    <source>
        <dbReference type="ARBA" id="ARBA00022692"/>
    </source>
</evidence>
<dbReference type="FunFam" id="3.40.50.720:FF:000036">
    <property type="entry name" value="Glutathione-regulated potassium-efflux system protein KefB"/>
    <property type="match status" value="1"/>
</dbReference>
<feature type="transmembrane region" description="Helical" evidence="10">
    <location>
        <begin position="164"/>
        <end position="188"/>
    </location>
</feature>
<dbReference type="SUPFAM" id="SSF51735">
    <property type="entry name" value="NAD(P)-binding Rossmann-fold domains"/>
    <property type="match status" value="1"/>
</dbReference>
<feature type="transmembrane region" description="Helical" evidence="10">
    <location>
        <begin position="103"/>
        <end position="125"/>
    </location>
</feature>
<dbReference type="Pfam" id="PF02254">
    <property type="entry name" value="TrkA_N"/>
    <property type="match status" value="1"/>
</dbReference>
<dbReference type="InterPro" id="IPR036291">
    <property type="entry name" value="NAD(P)-bd_dom_sf"/>
</dbReference>
<dbReference type="PANTHER" id="PTHR46157:SF4">
    <property type="entry name" value="K(+) EFFLUX ANTIPORTER 3, CHLOROPLASTIC"/>
    <property type="match status" value="1"/>
</dbReference>
<accession>A0A964T530</accession>
<evidence type="ECO:0000313" key="13">
    <source>
        <dbReference type="Proteomes" id="UP000773614"/>
    </source>
</evidence>
<keyword evidence="9 10" id="KW-0472">Membrane</keyword>
<evidence type="ECO:0000256" key="4">
    <source>
        <dbReference type="ARBA" id="ARBA00022538"/>
    </source>
</evidence>
<evidence type="ECO:0000313" key="12">
    <source>
        <dbReference type="EMBL" id="MYZ48062.1"/>
    </source>
</evidence>
<evidence type="ECO:0000256" key="9">
    <source>
        <dbReference type="ARBA" id="ARBA00023136"/>
    </source>
</evidence>
<dbReference type="PANTHER" id="PTHR46157">
    <property type="entry name" value="K(+) EFFLUX ANTIPORTER 3, CHLOROPLASTIC"/>
    <property type="match status" value="1"/>
</dbReference>
<feature type="transmembrane region" description="Helical" evidence="10">
    <location>
        <begin position="291"/>
        <end position="310"/>
    </location>
</feature>
<feature type="transmembrane region" description="Helical" evidence="10">
    <location>
        <begin position="315"/>
        <end position="334"/>
    </location>
</feature>
<dbReference type="GO" id="GO:0015297">
    <property type="term" value="F:antiporter activity"/>
    <property type="evidence" value="ECO:0007669"/>
    <property type="project" value="UniProtKB-KW"/>
</dbReference>
<gene>
    <name evidence="12" type="ORF">E4O86_10095</name>
</gene>
<keyword evidence="7 10" id="KW-1133">Transmembrane helix</keyword>
<keyword evidence="5 10" id="KW-0812">Transmembrane</keyword>
<evidence type="ECO:0000256" key="7">
    <source>
        <dbReference type="ARBA" id="ARBA00022989"/>
    </source>
</evidence>
<comment type="caution">
    <text evidence="12">The sequence shown here is derived from an EMBL/GenBank/DDBJ whole genome shotgun (WGS) entry which is preliminary data.</text>
</comment>
<dbReference type="Pfam" id="PF00999">
    <property type="entry name" value="Na_H_Exchanger"/>
    <property type="match status" value="1"/>
</dbReference>
<keyword evidence="2" id="KW-0813">Transport</keyword>
<feature type="transmembrane region" description="Helical" evidence="10">
    <location>
        <begin position="131"/>
        <end position="152"/>
    </location>
</feature>
<dbReference type="InterPro" id="IPR003148">
    <property type="entry name" value="RCK_N"/>
</dbReference>
<dbReference type="InterPro" id="IPR006153">
    <property type="entry name" value="Cation/H_exchanger_TM"/>
</dbReference>
<dbReference type="InterPro" id="IPR038770">
    <property type="entry name" value="Na+/solute_symporter_sf"/>
</dbReference>
<feature type="transmembrane region" description="Helical" evidence="10">
    <location>
        <begin position="75"/>
        <end position="91"/>
    </location>
</feature>
<dbReference type="PROSITE" id="PS51201">
    <property type="entry name" value="RCK_N"/>
    <property type="match status" value="1"/>
</dbReference>
<evidence type="ECO:0000256" key="8">
    <source>
        <dbReference type="ARBA" id="ARBA00023065"/>
    </source>
</evidence>
<dbReference type="EMBL" id="SPKJ01000028">
    <property type="protein sequence ID" value="MYZ48062.1"/>
    <property type="molecule type" value="Genomic_DNA"/>
</dbReference>
<sequence>MEAAVANSAWIEDGLAFLFAAGIIVPFFRRFRVSETLAFLVAGMAFGPHALGGLTGDLPILSVLVIRDPERIKPFAEFGVVFLLFVLGLELSPRRLWELRRYVFGLGSAQVLGAAAATGLTAFLLGLPAVAALVVALALSLSSTAIVMQVLVEERRLATGTGRISLSVLLMQDLAVVPILVIVGLLGFGASETAGGAAAALAWAGAKAVLAIGIIVLVGRFVLRPLVAQAARSGSRELIMAMTMLAVVGFAVGTEAAGLSLALGAFLAGALLAETEFQHQIEVDIDPFKGLLLGLFFMSVGMGVDLLYLWQQIHLLLLALAALLAIKALILFAAARLFGIAPAVALEVALLLGGAGEFAFVVVRVAQSNGAAGGELAQFVTILVSLSMLVTPLLGRLGRLLATRLQRRQDEAAAAGPDLSGTLDHVVVGGFGRVGQMIARILEREGVPVVAIDTNAELCGEHMRAGRAVFLGDAARPEMLERTGADRARAFIVTVDAPAAAERMVRSIRRRRPDAPVFARARDQEHARALADLGAIVIPEALEGSLQLAGRVLEGLGVPDDEVLRRLDEERSRQAALLEPETV</sequence>
<feature type="transmembrane region" description="Helical" evidence="10">
    <location>
        <begin position="244"/>
        <end position="271"/>
    </location>
</feature>
<feature type="domain" description="RCK N-terminal" evidence="11">
    <location>
        <begin position="423"/>
        <end position="543"/>
    </location>
</feature>
<keyword evidence="3" id="KW-0050">Antiport</keyword>
<dbReference type="Gene3D" id="1.20.1530.20">
    <property type="match status" value="1"/>
</dbReference>
<reference evidence="12" key="1">
    <citation type="submission" date="2019-03" db="EMBL/GenBank/DDBJ databases">
        <title>Afifella sp. nov., isolated from activated sludge.</title>
        <authorList>
            <person name="Li Q."/>
            <person name="Liu Y."/>
        </authorList>
    </citation>
    <scope>NUCLEOTIDE SEQUENCE</scope>
    <source>
        <strain evidence="12">L72</strain>
    </source>
</reference>
<evidence type="ECO:0000256" key="10">
    <source>
        <dbReference type="SAM" id="Phobius"/>
    </source>
</evidence>
<feature type="transmembrane region" description="Helical" evidence="10">
    <location>
        <begin position="6"/>
        <end position="25"/>
    </location>
</feature>
<dbReference type="Proteomes" id="UP000773614">
    <property type="component" value="Unassembled WGS sequence"/>
</dbReference>
<name>A0A964T530_9HYPH</name>
<dbReference type="Gene3D" id="3.40.50.720">
    <property type="entry name" value="NAD(P)-binding Rossmann-like Domain"/>
    <property type="match status" value="1"/>
</dbReference>
<protein>
    <submittedName>
        <fullName evidence="12">Portal protein</fullName>
    </submittedName>
</protein>
<proteinExistence type="predicted"/>
<dbReference type="RefSeq" id="WP_161140411.1">
    <property type="nucleotide sequence ID" value="NZ_SPKJ01000028.1"/>
</dbReference>
<evidence type="ECO:0000259" key="11">
    <source>
        <dbReference type="PROSITE" id="PS51201"/>
    </source>
</evidence>
<feature type="transmembrane region" description="Helical" evidence="10">
    <location>
        <begin position="375"/>
        <end position="395"/>
    </location>
</feature>
<comment type="subcellular location">
    <subcellularLocation>
        <location evidence="1">Endomembrane system</location>
        <topology evidence="1">Multi-pass membrane protein</topology>
    </subcellularLocation>
</comment>
<evidence type="ECO:0000256" key="1">
    <source>
        <dbReference type="ARBA" id="ARBA00004127"/>
    </source>
</evidence>
<dbReference type="GO" id="GO:0012505">
    <property type="term" value="C:endomembrane system"/>
    <property type="evidence" value="ECO:0007669"/>
    <property type="project" value="UniProtKB-SubCell"/>
</dbReference>
<dbReference type="GO" id="GO:0006813">
    <property type="term" value="P:potassium ion transport"/>
    <property type="evidence" value="ECO:0007669"/>
    <property type="project" value="UniProtKB-KW"/>
</dbReference>
<feature type="transmembrane region" description="Helical" evidence="10">
    <location>
        <begin position="200"/>
        <end position="223"/>
    </location>
</feature>
<keyword evidence="4" id="KW-0633">Potassium transport</keyword>
<evidence type="ECO:0000256" key="3">
    <source>
        <dbReference type="ARBA" id="ARBA00022449"/>
    </source>
</evidence>
<evidence type="ECO:0000256" key="6">
    <source>
        <dbReference type="ARBA" id="ARBA00022958"/>
    </source>
</evidence>
<feature type="transmembrane region" description="Helical" evidence="10">
    <location>
        <begin position="37"/>
        <end position="55"/>
    </location>
</feature>
<keyword evidence="8" id="KW-0406">Ion transport</keyword>
<keyword evidence="13" id="KW-1185">Reference proteome</keyword>
<dbReference type="GO" id="GO:1902600">
    <property type="term" value="P:proton transmembrane transport"/>
    <property type="evidence" value="ECO:0007669"/>
    <property type="project" value="InterPro"/>
</dbReference>
<dbReference type="GO" id="GO:0005886">
    <property type="term" value="C:plasma membrane"/>
    <property type="evidence" value="ECO:0007669"/>
    <property type="project" value="TreeGrafter"/>
</dbReference>
<evidence type="ECO:0000256" key="2">
    <source>
        <dbReference type="ARBA" id="ARBA00022448"/>
    </source>
</evidence>
<organism evidence="12 13">
    <name type="scientific">Propylenella binzhouense</name>
    <dbReference type="NCBI Taxonomy" id="2555902"/>
    <lineage>
        <taxon>Bacteria</taxon>
        <taxon>Pseudomonadati</taxon>
        <taxon>Pseudomonadota</taxon>
        <taxon>Alphaproteobacteria</taxon>
        <taxon>Hyphomicrobiales</taxon>
        <taxon>Propylenellaceae</taxon>
        <taxon>Propylenella</taxon>
    </lineage>
</organism>